<protein>
    <submittedName>
        <fullName evidence="2">GDSL-type esterase/lipase family protein</fullName>
    </submittedName>
</protein>
<feature type="domain" description="SGNH hydrolase-type esterase" evidence="1">
    <location>
        <begin position="258"/>
        <end position="404"/>
    </location>
</feature>
<reference evidence="2 3" key="1">
    <citation type="submission" date="2024-03" db="EMBL/GenBank/DDBJ databases">
        <title>Mouse gut bacterial collection (mGBC) of GemPharmatech.</title>
        <authorList>
            <person name="He Y."/>
            <person name="Dong L."/>
            <person name="Wu D."/>
            <person name="Gao X."/>
            <person name="Lin Z."/>
        </authorList>
    </citation>
    <scope>NUCLEOTIDE SEQUENCE [LARGE SCALE GENOMIC DNA]</scope>
    <source>
        <strain evidence="2 3">54-13</strain>
    </source>
</reference>
<accession>A0ABV4CXG2</accession>
<dbReference type="InterPro" id="IPR036514">
    <property type="entry name" value="SGNH_hydro_sf"/>
</dbReference>
<dbReference type="SUPFAM" id="SSF52266">
    <property type="entry name" value="SGNH hydrolase"/>
    <property type="match status" value="1"/>
</dbReference>
<comment type="caution">
    <text evidence="2">The sequence shown here is derived from an EMBL/GenBank/DDBJ whole genome shotgun (WGS) entry which is preliminary data.</text>
</comment>
<keyword evidence="3" id="KW-1185">Reference proteome</keyword>
<evidence type="ECO:0000313" key="2">
    <source>
        <dbReference type="EMBL" id="MEY8244387.1"/>
    </source>
</evidence>
<sequence>MHLRIKHIITTIIAISSLCPIQAQDDDCDEVIRLNPSLTADADNDIVSIPPFINLDANVIESNGADWNSLRHKAASTVTIPLSIVHIGDSHIQADFATGHTRRLFQKNYGNPGRGLVIPFRMTGTNEPRDYLMKSSGTWKGSKLMKQSPNLPVGFTGVAVTPSFQSTDLVISTLSRTDKKELFNDVTLYCNGLPAIDAVSSDGKMLDYEILASPGACTVMLSRAVSELTLSLSSAGSTVIYGADLRMSGESGVFYHAIGNNGATYASYSSVTDFADGLSVLNPDLVIISLGANEAFGKTGPEDIYRAMDMVVSDIKEANPFSEILLVTPMECQKSTRTRRRRARSFAVNEKIAVMRETILRYGRDKKIATYDWYSVAGDQGASSKWVGEELMAKDRIHHSHKGYLLNGQLLYEALNKALQP</sequence>
<dbReference type="EMBL" id="JBCLPP010000004">
    <property type="protein sequence ID" value="MEY8244387.1"/>
    <property type="molecule type" value="Genomic_DNA"/>
</dbReference>
<name>A0ABV4CXG2_9BACT</name>
<evidence type="ECO:0000259" key="1">
    <source>
        <dbReference type="Pfam" id="PF13472"/>
    </source>
</evidence>
<gene>
    <name evidence="2" type="ORF">AAK873_01990</name>
</gene>
<evidence type="ECO:0000313" key="3">
    <source>
        <dbReference type="Proteomes" id="UP001565200"/>
    </source>
</evidence>
<dbReference type="Pfam" id="PF13472">
    <property type="entry name" value="Lipase_GDSL_2"/>
    <property type="match status" value="1"/>
</dbReference>
<dbReference type="InterPro" id="IPR013830">
    <property type="entry name" value="SGNH_hydro"/>
</dbReference>
<dbReference type="Proteomes" id="UP001565200">
    <property type="component" value="Unassembled WGS sequence"/>
</dbReference>
<dbReference type="PANTHER" id="PTHR30383:SF29">
    <property type="entry name" value="SGNH HYDROLASE-TYPE ESTERASE DOMAIN-CONTAINING PROTEIN"/>
    <property type="match status" value="1"/>
</dbReference>
<dbReference type="Gene3D" id="2.60.120.1360">
    <property type="match status" value="1"/>
</dbReference>
<dbReference type="InterPro" id="IPR051532">
    <property type="entry name" value="Ester_Hydrolysis_Enzymes"/>
</dbReference>
<organism evidence="2 3">
    <name type="scientific">Heminiphilus faecis</name>
    <dbReference type="NCBI Taxonomy" id="2601703"/>
    <lineage>
        <taxon>Bacteria</taxon>
        <taxon>Pseudomonadati</taxon>
        <taxon>Bacteroidota</taxon>
        <taxon>Bacteroidia</taxon>
        <taxon>Bacteroidales</taxon>
        <taxon>Muribaculaceae</taxon>
        <taxon>Heminiphilus</taxon>
    </lineage>
</organism>
<dbReference type="Gene3D" id="3.40.50.1110">
    <property type="entry name" value="SGNH hydrolase"/>
    <property type="match status" value="1"/>
</dbReference>
<dbReference type="PANTHER" id="PTHR30383">
    <property type="entry name" value="THIOESTERASE 1/PROTEASE 1/LYSOPHOSPHOLIPASE L1"/>
    <property type="match status" value="1"/>
</dbReference>
<dbReference type="RefSeq" id="WP_121698257.1">
    <property type="nucleotide sequence ID" value="NZ_JBCLPP010000004.1"/>
</dbReference>
<proteinExistence type="predicted"/>